<organism evidence="2 3">
    <name type="scientific">Linum tenue</name>
    <dbReference type="NCBI Taxonomy" id="586396"/>
    <lineage>
        <taxon>Eukaryota</taxon>
        <taxon>Viridiplantae</taxon>
        <taxon>Streptophyta</taxon>
        <taxon>Embryophyta</taxon>
        <taxon>Tracheophyta</taxon>
        <taxon>Spermatophyta</taxon>
        <taxon>Magnoliopsida</taxon>
        <taxon>eudicotyledons</taxon>
        <taxon>Gunneridae</taxon>
        <taxon>Pentapetalae</taxon>
        <taxon>rosids</taxon>
        <taxon>fabids</taxon>
        <taxon>Malpighiales</taxon>
        <taxon>Linaceae</taxon>
        <taxon>Linum</taxon>
    </lineage>
</organism>
<dbReference type="Proteomes" id="UP001154282">
    <property type="component" value="Unassembled WGS sequence"/>
</dbReference>
<keyword evidence="3" id="KW-1185">Reference proteome</keyword>
<dbReference type="Pfam" id="PF02545">
    <property type="entry name" value="Maf"/>
    <property type="match status" value="1"/>
</dbReference>
<proteinExistence type="inferred from homology"/>
<dbReference type="AlphaFoldDB" id="A0AAV0LRH6"/>
<protein>
    <recommendedName>
        <fullName evidence="4">Maf-like protein</fullName>
    </recommendedName>
</protein>
<dbReference type="InterPro" id="IPR003697">
    <property type="entry name" value="Maf-like"/>
</dbReference>
<dbReference type="HAMAP" id="MF_00528">
    <property type="entry name" value="Maf"/>
    <property type="match status" value="1"/>
</dbReference>
<evidence type="ECO:0008006" key="4">
    <source>
        <dbReference type="Google" id="ProtNLM"/>
    </source>
</evidence>
<comment type="caution">
    <text evidence="2">The sequence shown here is derived from an EMBL/GenBank/DDBJ whole genome shotgun (WGS) entry which is preliminary data.</text>
</comment>
<gene>
    <name evidence="2" type="ORF">LITE_LOCUS24970</name>
</gene>
<keyword evidence="1" id="KW-0378">Hydrolase</keyword>
<dbReference type="PIRSF" id="PIRSF006305">
    <property type="entry name" value="Maf"/>
    <property type="match status" value="1"/>
</dbReference>
<dbReference type="FunFam" id="3.90.950.10:FF:000008">
    <property type="entry name" value="Maf-like protein, expressed"/>
    <property type="match status" value="1"/>
</dbReference>
<evidence type="ECO:0000256" key="1">
    <source>
        <dbReference type="ARBA" id="ARBA00022801"/>
    </source>
</evidence>
<dbReference type="PANTHER" id="PTHR43213:SF14">
    <property type="entry name" value="MAF-LIKE PROTEIN"/>
    <property type="match status" value="1"/>
</dbReference>
<dbReference type="Gene3D" id="3.90.950.10">
    <property type="match status" value="1"/>
</dbReference>
<accession>A0AAV0LRH6</accession>
<sequence>MQVILGSASIARKTILAEMGYQFTVMTADIDEKAIRKEKPEELVMALAEAKAEAILERLPIGDYAQRAEPTLLITTDQVVVYDGAIREKPSNEEEARQFMKDYSGGHAATVGSVVVTNLKTGLRKGGWDRVEIHFHEIPDEVIEKLVEEGIVLKAAGGLIIEHPLIVPFVKQVVGTTDSVMGLPKALTEKLLKEVL</sequence>
<dbReference type="EMBL" id="CAMGYJ010000006">
    <property type="protein sequence ID" value="CAI0436170.1"/>
    <property type="molecule type" value="Genomic_DNA"/>
</dbReference>
<reference evidence="2" key="1">
    <citation type="submission" date="2022-08" db="EMBL/GenBank/DDBJ databases">
        <authorList>
            <person name="Gutierrez-Valencia J."/>
        </authorList>
    </citation>
    <scope>NUCLEOTIDE SEQUENCE</scope>
</reference>
<evidence type="ECO:0000313" key="3">
    <source>
        <dbReference type="Proteomes" id="UP001154282"/>
    </source>
</evidence>
<dbReference type="InterPro" id="IPR029001">
    <property type="entry name" value="ITPase-like_fam"/>
</dbReference>
<name>A0AAV0LRH6_9ROSI</name>
<dbReference type="GO" id="GO:0047429">
    <property type="term" value="F:nucleoside triphosphate diphosphatase activity"/>
    <property type="evidence" value="ECO:0007669"/>
    <property type="project" value="InterPro"/>
</dbReference>
<dbReference type="PANTHER" id="PTHR43213">
    <property type="entry name" value="BIFUNCTIONAL DTTP/UTP PYROPHOSPHATASE/METHYLTRANSFERASE PROTEIN-RELATED"/>
    <property type="match status" value="1"/>
</dbReference>
<evidence type="ECO:0000313" key="2">
    <source>
        <dbReference type="EMBL" id="CAI0436170.1"/>
    </source>
</evidence>
<dbReference type="SUPFAM" id="SSF52972">
    <property type="entry name" value="ITPase-like"/>
    <property type="match status" value="1"/>
</dbReference>